<feature type="transmembrane region" description="Helical" evidence="7">
    <location>
        <begin position="6"/>
        <end position="25"/>
    </location>
</feature>
<sequence>MSYISQLVFTFDYAIVKFSILALLWDIFGVNRRNKKFIAIVSGTCVLWAITFTFLCAFRCKNPVDSWTTDNPPELCIHTAYVFLPFESTNLFYDILILSIPVFAVQELKLSTWKKFSVMGIFLLGASTCIASVVRLVEIKKAIDATIFFWSMVQLGLSIICACLPTLGPLFRNRTDTVGSSSYSGRRQGSGPAFKMSESEQGASGPWTDSHRDIDSGAWAYRKHSVEAELPLEPIGPSKIHVQKDITVHHYSPE</sequence>
<keyword evidence="3 7" id="KW-1133">Transmembrane helix</keyword>
<dbReference type="Pfam" id="PF20684">
    <property type="entry name" value="Fung_rhodopsin"/>
    <property type="match status" value="1"/>
</dbReference>
<protein>
    <recommendedName>
        <fullName evidence="8">Rhodopsin domain-containing protein</fullName>
    </recommendedName>
</protein>
<dbReference type="Proteomes" id="UP000696573">
    <property type="component" value="Unassembled WGS sequence"/>
</dbReference>
<reference evidence="9" key="1">
    <citation type="submission" date="2021-10" db="EMBL/GenBank/DDBJ databases">
        <authorList>
            <person name="Piombo E."/>
        </authorList>
    </citation>
    <scope>NUCLEOTIDE SEQUENCE</scope>
</reference>
<dbReference type="GO" id="GO:0016020">
    <property type="term" value="C:membrane"/>
    <property type="evidence" value="ECO:0007669"/>
    <property type="project" value="UniProtKB-SubCell"/>
</dbReference>
<comment type="subcellular location">
    <subcellularLocation>
        <location evidence="1">Membrane</location>
        <topology evidence="1">Multi-pass membrane protein</topology>
    </subcellularLocation>
</comment>
<name>A0A9N9VAP1_9HYPO</name>
<evidence type="ECO:0000313" key="9">
    <source>
        <dbReference type="EMBL" id="CAH0020688.1"/>
    </source>
</evidence>
<evidence type="ECO:0000256" key="1">
    <source>
        <dbReference type="ARBA" id="ARBA00004141"/>
    </source>
</evidence>
<keyword evidence="10" id="KW-1185">Reference proteome</keyword>
<feature type="transmembrane region" description="Helical" evidence="7">
    <location>
        <begin position="116"/>
        <end position="135"/>
    </location>
</feature>
<evidence type="ECO:0000256" key="6">
    <source>
        <dbReference type="SAM" id="MobiDB-lite"/>
    </source>
</evidence>
<dbReference type="PANTHER" id="PTHR33048:SF47">
    <property type="entry name" value="INTEGRAL MEMBRANE PROTEIN-RELATED"/>
    <property type="match status" value="1"/>
</dbReference>
<feature type="compositionally biased region" description="Low complexity" evidence="6">
    <location>
        <begin position="179"/>
        <end position="191"/>
    </location>
</feature>
<organism evidence="9 10">
    <name type="scientific">Clonostachys rhizophaga</name>
    <dbReference type="NCBI Taxonomy" id="160324"/>
    <lineage>
        <taxon>Eukaryota</taxon>
        <taxon>Fungi</taxon>
        <taxon>Dikarya</taxon>
        <taxon>Ascomycota</taxon>
        <taxon>Pezizomycotina</taxon>
        <taxon>Sordariomycetes</taxon>
        <taxon>Hypocreomycetidae</taxon>
        <taxon>Hypocreales</taxon>
        <taxon>Bionectriaceae</taxon>
        <taxon>Clonostachys</taxon>
    </lineage>
</organism>
<dbReference type="OrthoDB" id="5329176at2759"/>
<evidence type="ECO:0000259" key="8">
    <source>
        <dbReference type="Pfam" id="PF20684"/>
    </source>
</evidence>
<evidence type="ECO:0000256" key="3">
    <source>
        <dbReference type="ARBA" id="ARBA00022989"/>
    </source>
</evidence>
<dbReference type="PANTHER" id="PTHR33048">
    <property type="entry name" value="PTH11-LIKE INTEGRAL MEMBRANE PROTEIN (AFU_ORTHOLOGUE AFUA_5G11245)"/>
    <property type="match status" value="1"/>
</dbReference>
<proteinExistence type="inferred from homology"/>
<evidence type="ECO:0000256" key="5">
    <source>
        <dbReference type="ARBA" id="ARBA00038359"/>
    </source>
</evidence>
<feature type="region of interest" description="Disordered" evidence="6">
    <location>
        <begin position="177"/>
        <end position="211"/>
    </location>
</feature>
<comment type="similarity">
    <text evidence="5">Belongs to the SAT4 family.</text>
</comment>
<feature type="domain" description="Rhodopsin" evidence="8">
    <location>
        <begin position="2"/>
        <end position="172"/>
    </location>
</feature>
<keyword evidence="4 7" id="KW-0472">Membrane</keyword>
<accession>A0A9N9VAP1</accession>
<keyword evidence="2 7" id="KW-0812">Transmembrane</keyword>
<dbReference type="InterPro" id="IPR049326">
    <property type="entry name" value="Rhodopsin_dom_fungi"/>
</dbReference>
<feature type="transmembrane region" description="Helical" evidence="7">
    <location>
        <begin position="37"/>
        <end position="60"/>
    </location>
</feature>
<comment type="caution">
    <text evidence="9">The sequence shown here is derived from an EMBL/GenBank/DDBJ whole genome shotgun (WGS) entry which is preliminary data.</text>
</comment>
<dbReference type="AlphaFoldDB" id="A0A9N9VAP1"/>
<gene>
    <name evidence="9" type="ORF">CRHIZ90672A_00004501</name>
</gene>
<evidence type="ECO:0000256" key="2">
    <source>
        <dbReference type="ARBA" id="ARBA00022692"/>
    </source>
</evidence>
<dbReference type="InterPro" id="IPR052337">
    <property type="entry name" value="SAT4-like"/>
</dbReference>
<evidence type="ECO:0000313" key="10">
    <source>
        <dbReference type="Proteomes" id="UP000696573"/>
    </source>
</evidence>
<evidence type="ECO:0000256" key="4">
    <source>
        <dbReference type="ARBA" id="ARBA00023136"/>
    </source>
</evidence>
<feature type="transmembrane region" description="Helical" evidence="7">
    <location>
        <begin position="147"/>
        <end position="167"/>
    </location>
</feature>
<feature type="transmembrane region" description="Helical" evidence="7">
    <location>
        <begin position="80"/>
        <end position="104"/>
    </location>
</feature>
<evidence type="ECO:0000256" key="7">
    <source>
        <dbReference type="SAM" id="Phobius"/>
    </source>
</evidence>
<dbReference type="EMBL" id="CABFNQ020000645">
    <property type="protein sequence ID" value="CAH0020688.1"/>
    <property type="molecule type" value="Genomic_DNA"/>
</dbReference>